<gene>
    <name evidence="1" type="ORF">D1B32_11815</name>
</gene>
<comment type="caution">
    <text evidence="1">The sequence shown here is derived from an EMBL/GenBank/DDBJ whole genome shotgun (WGS) entry which is preliminary data.</text>
</comment>
<evidence type="ECO:0000313" key="1">
    <source>
        <dbReference type="EMBL" id="RHW31919.1"/>
    </source>
</evidence>
<name>A0A417YGK7_9BACI</name>
<dbReference type="Proteomes" id="UP000285456">
    <property type="component" value="Unassembled WGS sequence"/>
</dbReference>
<dbReference type="AlphaFoldDB" id="A0A417YGK7"/>
<proteinExistence type="predicted"/>
<accession>A0A417YGK7</accession>
<evidence type="ECO:0000313" key="2">
    <source>
        <dbReference type="Proteomes" id="UP000285456"/>
    </source>
</evidence>
<reference evidence="1 2" key="1">
    <citation type="journal article" date="2007" name="Int. J. Syst. Evol. Microbiol.">
        <title>Oceanobacillus profundus sp. nov., isolated from a deep-sea sediment core.</title>
        <authorList>
            <person name="Kim Y.G."/>
            <person name="Choi D.H."/>
            <person name="Hyun S."/>
            <person name="Cho B.C."/>
        </authorList>
    </citation>
    <scope>NUCLEOTIDE SEQUENCE [LARGE SCALE GENOMIC DNA]</scope>
    <source>
        <strain evidence="1 2">DSM 18246</strain>
    </source>
</reference>
<dbReference type="EMBL" id="QWEH01000007">
    <property type="protein sequence ID" value="RHW31919.1"/>
    <property type="molecule type" value="Genomic_DNA"/>
</dbReference>
<sequence>MGRDEQELNFLKEVLPDENEEENKVKLTMFEEGSLLPSKDEMIFSSYMLTNAMLNLLLQNKFINQEDLSMILEELHRQMKGDRGN</sequence>
<protein>
    <submittedName>
        <fullName evidence="1">Uncharacterized protein</fullName>
    </submittedName>
</protein>
<keyword evidence="2" id="KW-1185">Reference proteome</keyword>
<dbReference type="RefSeq" id="WP_118889477.1">
    <property type="nucleotide sequence ID" value="NZ_PHUT01000007.1"/>
</dbReference>
<organism evidence="1 2">
    <name type="scientific">Oceanobacillus profundus</name>
    <dbReference type="NCBI Taxonomy" id="372463"/>
    <lineage>
        <taxon>Bacteria</taxon>
        <taxon>Bacillati</taxon>
        <taxon>Bacillota</taxon>
        <taxon>Bacilli</taxon>
        <taxon>Bacillales</taxon>
        <taxon>Bacillaceae</taxon>
        <taxon>Oceanobacillus</taxon>
    </lineage>
</organism>